<dbReference type="RefSeq" id="WP_145379142.1">
    <property type="nucleotide sequence ID" value="NZ_CP036276.1"/>
</dbReference>
<feature type="transmembrane region" description="Helical" evidence="7">
    <location>
        <begin position="1150"/>
        <end position="1167"/>
    </location>
</feature>
<feature type="transmembrane region" description="Helical" evidence="7">
    <location>
        <begin position="1087"/>
        <end position="1109"/>
    </location>
</feature>
<keyword evidence="2 7" id="KW-0812">Transmembrane</keyword>
<feature type="transmembrane region" description="Helical" evidence="7">
    <location>
        <begin position="39"/>
        <end position="58"/>
    </location>
</feature>
<feature type="transmembrane region" description="Helical" evidence="7">
    <location>
        <begin position="598"/>
        <end position="619"/>
    </location>
</feature>
<keyword evidence="5 7" id="KW-0472">Membrane</keyword>
<feature type="domain" description="Cytochrome c assembly protein" evidence="8">
    <location>
        <begin position="974"/>
        <end position="1176"/>
    </location>
</feature>
<feature type="transmembrane region" description="Helical" evidence="7">
    <location>
        <begin position="144"/>
        <end position="161"/>
    </location>
</feature>
<dbReference type="GO" id="GO:0005886">
    <property type="term" value="C:plasma membrane"/>
    <property type="evidence" value="ECO:0007669"/>
    <property type="project" value="TreeGrafter"/>
</dbReference>
<evidence type="ECO:0000256" key="3">
    <source>
        <dbReference type="ARBA" id="ARBA00022748"/>
    </source>
</evidence>
<evidence type="ECO:0000256" key="6">
    <source>
        <dbReference type="SAM" id="MobiDB-lite"/>
    </source>
</evidence>
<dbReference type="EMBL" id="CP036276">
    <property type="protein sequence ID" value="QDU46650.1"/>
    <property type="molecule type" value="Genomic_DNA"/>
</dbReference>
<reference evidence="10 11" key="1">
    <citation type="submission" date="2019-02" db="EMBL/GenBank/DDBJ databases">
        <title>Deep-cultivation of Planctomycetes and their phenomic and genomic characterization uncovers novel biology.</title>
        <authorList>
            <person name="Wiegand S."/>
            <person name="Jogler M."/>
            <person name="Boedeker C."/>
            <person name="Pinto D."/>
            <person name="Vollmers J."/>
            <person name="Rivas-Marin E."/>
            <person name="Kohn T."/>
            <person name="Peeters S.H."/>
            <person name="Heuer A."/>
            <person name="Rast P."/>
            <person name="Oberbeckmann S."/>
            <person name="Bunk B."/>
            <person name="Jeske O."/>
            <person name="Meyerdierks A."/>
            <person name="Storesund J.E."/>
            <person name="Kallscheuer N."/>
            <person name="Luecker S."/>
            <person name="Lage O.M."/>
            <person name="Pohl T."/>
            <person name="Merkel B.J."/>
            <person name="Hornburger P."/>
            <person name="Mueller R.-W."/>
            <person name="Bruemmer F."/>
            <person name="Labrenz M."/>
            <person name="Spormann A.M."/>
            <person name="Op den Camp H."/>
            <person name="Overmann J."/>
            <person name="Amann R."/>
            <person name="Jetten M.S.M."/>
            <person name="Mascher T."/>
            <person name="Medema M.H."/>
            <person name="Devos D.P."/>
            <person name="Kaster A.-K."/>
            <person name="Ovreas L."/>
            <person name="Rohde M."/>
            <person name="Galperin M.Y."/>
            <person name="Jogler C."/>
        </authorList>
    </citation>
    <scope>NUCLEOTIDE SEQUENCE [LARGE SCALE GENOMIC DNA]</scope>
    <source>
        <strain evidence="10 11">Mal52</strain>
    </source>
</reference>
<dbReference type="PANTHER" id="PTHR30071">
    <property type="entry name" value="HEME EXPORTER PROTEIN C"/>
    <property type="match status" value="1"/>
</dbReference>
<feature type="transmembrane region" description="Helical" evidence="7">
    <location>
        <begin position="1042"/>
        <end position="1075"/>
    </location>
</feature>
<evidence type="ECO:0000256" key="4">
    <source>
        <dbReference type="ARBA" id="ARBA00022989"/>
    </source>
</evidence>
<dbReference type="InterPro" id="IPR007816">
    <property type="entry name" value="ResB-like_domain"/>
</dbReference>
<feature type="transmembrane region" description="Helical" evidence="7">
    <location>
        <begin position="181"/>
        <end position="201"/>
    </location>
</feature>
<keyword evidence="4 7" id="KW-1133">Transmembrane helix</keyword>
<dbReference type="GO" id="GO:0017004">
    <property type="term" value="P:cytochrome complex assembly"/>
    <property type="evidence" value="ECO:0007669"/>
    <property type="project" value="UniProtKB-KW"/>
</dbReference>
<dbReference type="GO" id="GO:0020037">
    <property type="term" value="F:heme binding"/>
    <property type="evidence" value="ECO:0007669"/>
    <property type="project" value="InterPro"/>
</dbReference>
<evidence type="ECO:0000256" key="1">
    <source>
        <dbReference type="ARBA" id="ARBA00004141"/>
    </source>
</evidence>
<feature type="transmembrane region" description="Helical" evidence="7">
    <location>
        <begin position="245"/>
        <end position="266"/>
    </location>
</feature>
<evidence type="ECO:0000259" key="8">
    <source>
        <dbReference type="Pfam" id="PF01578"/>
    </source>
</evidence>
<dbReference type="AlphaFoldDB" id="A0A517ZW02"/>
<gene>
    <name evidence="10" type="primary">ccsA</name>
    <name evidence="10" type="ORF">Mal52_51720</name>
</gene>
<dbReference type="Pfam" id="PF01578">
    <property type="entry name" value="Cytochrom_C_asm"/>
    <property type="match status" value="1"/>
</dbReference>
<feature type="transmembrane region" description="Helical" evidence="7">
    <location>
        <begin position="536"/>
        <end position="559"/>
    </location>
</feature>
<dbReference type="Pfam" id="PF05140">
    <property type="entry name" value="ResB"/>
    <property type="match status" value="1"/>
</dbReference>
<dbReference type="Proteomes" id="UP000319383">
    <property type="component" value="Chromosome"/>
</dbReference>
<feature type="domain" description="ResB-like" evidence="9">
    <location>
        <begin position="426"/>
        <end position="515"/>
    </location>
</feature>
<evidence type="ECO:0000256" key="2">
    <source>
        <dbReference type="ARBA" id="ARBA00022692"/>
    </source>
</evidence>
<evidence type="ECO:0000256" key="7">
    <source>
        <dbReference type="SAM" id="Phobius"/>
    </source>
</evidence>
<accession>A0A517ZW02</accession>
<dbReference type="KEGG" id="sdyn:Mal52_51720"/>
<name>A0A517ZW02_9PLAN</name>
<evidence type="ECO:0000313" key="11">
    <source>
        <dbReference type="Proteomes" id="UP000319383"/>
    </source>
</evidence>
<feature type="transmembrane region" description="Helical" evidence="7">
    <location>
        <begin position="979"/>
        <end position="998"/>
    </location>
</feature>
<comment type="subcellular location">
    <subcellularLocation>
        <location evidence="1">Membrane</location>
        <topology evidence="1">Multi-pass membrane protein</topology>
    </subcellularLocation>
</comment>
<sequence>MAGTTTHSKTVALDDERLDSLSVRANINPLLKPLASLKFTVVLFALAIVLVLIGTLAQAQDDIWQVMDDYFRTAIAWVPLKVLFPPSFFPGWDIPESLRISETVSLPLTFPFPGGWLIGGLMGINLLAAHGIRFKLQAKGSQRIAGFALLAVGMFVTWLVIASGTNQAGFSIAPKLEWKTLWYLSLAGLGAAWLGTGYALFQVGTQRKLLCWALAIVNVSIGGLFLYYVFQPDAGFLGESEMRILWQLIKASFAGVVLLGGCLLLFKKRGGIVLLHWGIALLMFNELYVGLTNEEAQLTVSENQTANFVRDIREVELAVIDPSGKETDDVVVIPKSMLKTGAKIKHEFLPFDIEVVKFLQNSNARKLKPGEKTPATAGVGQQWTVDEAKASTGADSNSSVDLTSAYLKFTDKKTGEELGTYLVGLFLSNVDFSDSVAAPDGKAYDVAMRFKRTYKDYQVTLLDVRKDDYLGTDTPRNYSSNIQLVDKSRKVDREVKIWMNNPLRFAGETFYQSGYFQDPRTGTETTTLQVVSNPGWMIPYVCCMIVVIGMLAQFGMVLIRFMDRQSRPVAAAKAVEKSSSKTDDDGVLPPLEEPDKTLAGMAAQWFPVLIVGICALYLLRVSMPPRTAEGEMDLYAFGKLPLVFEGRVKPFDTLARNSMRIISNKQDFKDNNVKRQPAIRWFLDVAAGTDAAEEHRVFRIENLEVQQNLGLKPRKGYLYSLSELRPKAVEFNEQVDKAREVSRDQGAEHLSVFQRKVLELDKRVRRYTLLQAAFVAAEFPPLPTEEEFKNNREAAMKTLMLTKEVLERARAANQALSRMQPPRSVPTPQDEEATGDGWEPFSMAWVNYFMTVDLQREAGNPATAALKGIFDAYKAGDAKAFNRGVEDYNELLATERPVDYRPAKVNAEAWFNHASPFYYSAALYILAFVLTALSWLGWTRPFNRAAFWLIVLLCGVQMAAVIMRMYISGRPPVTNLYSSAVFIGLAAVLMGIVLELIFKIGVGNVIASTAGFVSLGIAHMLSNDGDTIGVLQAVLDTQFWLATHVVCITLGYATTFVAGMLGLIYVIWGVFTTTFTPQNSKTMSRMIYGTVCFALFFSFFGTVLGGLWADDSWGRFWGWDPKENGALIIVLWNALILHARWGGMVKDRGLAMLAIFGNIVTAWSWFGVNELGIGLHSYGFTDGVLKALAMFWVSQMAVILLGAIPRNKWRSAA</sequence>
<feature type="transmembrane region" description="Helical" evidence="7">
    <location>
        <begin position="1125"/>
        <end position="1143"/>
    </location>
</feature>
<evidence type="ECO:0000256" key="5">
    <source>
        <dbReference type="ARBA" id="ARBA00023136"/>
    </source>
</evidence>
<feature type="transmembrane region" description="Helical" evidence="7">
    <location>
        <begin position="1187"/>
        <end position="1204"/>
    </location>
</feature>
<protein>
    <submittedName>
        <fullName evidence="10">Cytochrome c biogenesis protein CcsA</fullName>
    </submittedName>
</protein>
<organism evidence="10 11">
    <name type="scientific">Symmachiella dynata</name>
    <dbReference type="NCBI Taxonomy" id="2527995"/>
    <lineage>
        <taxon>Bacteria</taxon>
        <taxon>Pseudomonadati</taxon>
        <taxon>Planctomycetota</taxon>
        <taxon>Planctomycetia</taxon>
        <taxon>Planctomycetales</taxon>
        <taxon>Planctomycetaceae</taxon>
        <taxon>Symmachiella</taxon>
    </lineage>
</organism>
<feature type="transmembrane region" description="Helical" evidence="7">
    <location>
        <begin position="112"/>
        <end position="132"/>
    </location>
</feature>
<dbReference type="InterPro" id="IPR002541">
    <property type="entry name" value="Cyt_c_assembly"/>
</dbReference>
<evidence type="ECO:0000313" key="10">
    <source>
        <dbReference type="EMBL" id="QDU46650.1"/>
    </source>
</evidence>
<evidence type="ECO:0000259" key="9">
    <source>
        <dbReference type="Pfam" id="PF05140"/>
    </source>
</evidence>
<proteinExistence type="predicted"/>
<feature type="transmembrane region" description="Helical" evidence="7">
    <location>
        <begin position="273"/>
        <end position="291"/>
    </location>
</feature>
<feature type="region of interest" description="Disordered" evidence="6">
    <location>
        <begin position="816"/>
        <end position="836"/>
    </location>
</feature>
<dbReference type="InterPro" id="IPR045062">
    <property type="entry name" value="Cyt_c_biogenesis_CcsA/CcmC"/>
</dbReference>
<feature type="transmembrane region" description="Helical" evidence="7">
    <location>
        <begin position="917"/>
        <end position="938"/>
    </location>
</feature>
<feature type="transmembrane region" description="Helical" evidence="7">
    <location>
        <begin position="945"/>
        <end position="967"/>
    </location>
</feature>
<keyword evidence="3" id="KW-0201">Cytochrome c-type biogenesis</keyword>
<dbReference type="PANTHER" id="PTHR30071:SF1">
    <property type="entry name" value="CYTOCHROME B_B6 PROTEIN-RELATED"/>
    <property type="match status" value="1"/>
</dbReference>
<feature type="transmembrane region" description="Helical" evidence="7">
    <location>
        <begin position="210"/>
        <end position="230"/>
    </location>
</feature>
<feature type="transmembrane region" description="Helical" evidence="7">
    <location>
        <begin position="1005"/>
        <end position="1022"/>
    </location>
</feature>
<keyword evidence="11" id="KW-1185">Reference proteome</keyword>